<gene>
    <name evidence="1" type="ORF">SAMN04487950_3364</name>
</gene>
<evidence type="ECO:0000313" key="1">
    <source>
        <dbReference type="EMBL" id="SFL32564.1"/>
    </source>
</evidence>
<dbReference type="STRING" id="553466.SAMN04487950_3364"/>
<organism evidence="1 2">
    <name type="scientific">Halogranum rubrum</name>
    <dbReference type="NCBI Taxonomy" id="553466"/>
    <lineage>
        <taxon>Archaea</taxon>
        <taxon>Methanobacteriati</taxon>
        <taxon>Methanobacteriota</taxon>
        <taxon>Stenosarchaea group</taxon>
        <taxon>Halobacteria</taxon>
        <taxon>Halobacteriales</taxon>
        <taxon>Haloferacaceae</taxon>
    </lineage>
</organism>
<dbReference type="SUPFAM" id="SSF50475">
    <property type="entry name" value="FMN-binding split barrel"/>
    <property type="match status" value="1"/>
</dbReference>
<dbReference type="InterPro" id="IPR012349">
    <property type="entry name" value="Split_barrel_FMN-bd"/>
</dbReference>
<reference evidence="2" key="1">
    <citation type="submission" date="2016-10" db="EMBL/GenBank/DDBJ databases">
        <authorList>
            <person name="Varghese N."/>
            <person name="Submissions S."/>
        </authorList>
    </citation>
    <scope>NUCLEOTIDE SEQUENCE [LARGE SCALE GENOMIC DNA]</scope>
    <source>
        <strain evidence="2">CGMCC 1.7738</strain>
    </source>
</reference>
<protein>
    <submittedName>
        <fullName evidence="1">Pyridoxamine 5'-phosphate oxidase</fullName>
    </submittedName>
</protein>
<dbReference type="RefSeq" id="WP_089870660.1">
    <property type="nucleotide sequence ID" value="NZ_FOTC01000004.1"/>
</dbReference>
<proteinExistence type="predicted"/>
<dbReference type="Pfam" id="PF12900">
    <property type="entry name" value="Pyridox_ox_2"/>
    <property type="match status" value="1"/>
</dbReference>
<keyword evidence="2" id="KW-1185">Reference proteome</keyword>
<dbReference type="AlphaFoldDB" id="A0A1I4GRA6"/>
<dbReference type="InterPro" id="IPR024747">
    <property type="entry name" value="Pyridox_Oxase-rel"/>
</dbReference>
<dbReference type="Proteomes" id="UP000199607">
    <property type="component" value="Unassembled WGS sequence"/>
</dbReference>
<accession>A0A1I4GRA6</accession>
<name>A0A1I4GRA6_9EURY</name>
<dbReference type="EMBL" id="FOTC01000004">
    <property type="protein sequence ID" value="SFL32564.1"/>
    <property type="molecule type" value="Genomic_DNA"/>
</dbReference>
<sequence length="155" mass="17342">MTLDELTDFGMHEMTDEEVEGFLSSQSMGTLGLSTEAEPYLIPMSYGYNGGSRLYFYFVVGNGSRKVELANQAESAAFLVYSAETAFNWRSVGLIGTIRELPEDSRGDIDETEMPTWRPELFETASESLETQIYEFRITECTGVRHTGLPPGFYG</sequence>
<dbReference type="Gene3D" id="2.30.110.10">
    <property type="entry name" value="Electron Transport, Fmn-binding Protein, Chain A"/>
    <property type="match status" value="1"/>
</dbReference>
<evidence type="ECO:0000313" key="2">
    <source>
        <dbReference type="Proteomes" id="UP000199607"/>
    </source>
</evidence>